<dbReference type="AlphaFoldDB" id="A0A2A9P676"/>
<evidence type="ECO:0000313" key="1">
    <source>
        <dbReference type="EMBL" id="PFH57015.1"/>
    </source>
</evidence>
<gene>
    <name evidence="1" type="ORF">XA68_15621</name>
</gene>
<comment type="caution">
    <text evidence="1">The sequence shown here is derived from an EMBL/GenBank/DDBJ whole genome shotgun (WGS) entry which is preliminary data.</text>
</comment>
<organism evidence="1 2">
    <name type="scientific">Ophiocordyceps unilateralis</name>
    <name type="common">Zombie-ant fungus</name>
    <name type="synonym">Torrubia unilateralis</name>
    <dbReference type="NCBI Taxonomy" id="268505"/>
    <lineage>
        <taxon>Eukaryota</taxon>
        <taxon>Fungi</taxon>
        <taxon>Dikarya</taxon>
        <taxon>Ascomycota</taxon>
        <taxon>Pezizomycotina</taxon>
        <taxon>Sordariomycetes</taxon>
        <taxon>Hypocreomycetidae</taxon>
        <taxon>Hypocreales</taxon>
        <taxon>Ophiocordycipitaceae</taxon>
        <taxon>Ophiocordyceps</taxon>
    </lineage>
</organism>
<dbReference type="EMBL" id="LAZP02000469">
    <property type="protein sequence ID" value="PFH57015.1"/>
    <property type="molecule type" value="Genomic_DNA"/>
</dbReference>
<evidence type="ECO:0000313" key="2">
    <source>
        <dbReference type="Proteomes" id="UP000037136"/>
    </source>
</evidence>
<reference evidence="1 2" key="2">
    <citation type="journal article" date="2017" name="Sci. Rep.">
        <title>Ant-infecting Ophiocordyceps genomes reveal a high diversity of potential behavioral manipulation genes and a possible major role for enterotoxins.</title>
        <authorList>
            <person name="de Bekker C."/>
            <person name="Ohm R.A."/>
            <person name="Evans H.C."/>
            <person name="Brachmann A."/>
            <person name="Hughes D.P."/>
        </authorList>
    </citation>
    <scope>NUCLEOTIDE SEQUENCE [LARGE SCALE GENOMIC DNA]</scope>
    <source>
        <strain evidence="1 2">SC16a</strain>
    </source>
</reference>
<keyword evidence="2" id="KW-1185">Reference proteome</keyword>
<dbReference type="Proteomes" id="UP000037136">
    <property type="component" value="Unassembled WGS sequence"/>
</dbReference>
<protein>
    <submittedName>
        <fullName evidence="1">Uncharacterized protein</fullName>
    </submittedName>
</protein>
<sequence length="81" mass="8852">MMATILICLPFSAAKFITYSAASCGSSMHAAIPPSTRGFIFSLVPCLAKRYLALAQPPLGAIHRLRRIYIEMTEAAELSYE</sequence>
<proteinExistence type="predicted"/>
<accession>A0A2A9P676</accession>
<name>A0A2A9P676_OPHUN</name>
<reference evidence="1 2" key="1">
    <citation type="journal article" date="2015" name="BMC Genomics">
        <title>Gene expression during zombie ant biting behavior reflects the complexity underlying fungal parasitic behavioral manipulation.</title>
        <authorList>
            <person name="de Bekker C."/>
            <person name="Ohm R.A."/>
            <person name="Loreto R.G."/>
            <person name="Sebastian A."/>
            <person name="Albert I."/>
            <person name="Merrow M."/>
            <person name="Brachmann A."/>
            <person name="Hughes D.P."/>
        </authorList>
    </citation>
    <scope>NUCLEOTIDE SEQUENCE [LARGE SCALE GENOMIC DNA]</scope>
    <source>
        <strain evidence="1 2">SC16a</strain>
    </source>
</reference>